<dbReference type="PANTHER" id="PTHR33653">
    <property type="entry name" value="RIBONUCLEASE VAPC2"/>
    <property type="match status" value="1"/>
</dbReference>
<dbReference type="Pfam" id="PF01850">
    <property type="entry name" value="PIN"/>
    <property type="match status" value="1"/>
</dbReference>
<comment type="cofactor">
    <cofactor evidence="1">
        <name>Mg(2+)</name>
        <dbReference type="ChEBI" id="CHEBI:18420"/>
    </cofactor>
</comment>
<gene>
    <name evidence="9" type="ORF">C8N29_10982</name>
</gene>
<name>A0A2T5IYJ0_9GAMM</name>
<evidence type="ECO:0000256" key="4">
    <source>
        <dbReference type="ARBA" id="ARBA00022723"/>
    </source>
</evidence>
<reference evidence="9 10" key="1">
    <citation type="submission" date="2018-04" db="EMBL/GenBank/DDBJ databases">
        <title>Genomic Encyclopedia of Archaeal and Bacterial Type Strains, Phase II (KMG-II): from individual species to whole genera.</title>
        <authorList>
            <person name="Goeker M."/>
        </authorList>
    </citation>
    <scope>NUCLEOTIDE SEQUENCE [LARGE SCALE GENOMIC DNA]</scope>
    <source>
        <strain evidence="9 10">DSM 5822</strain>
    </source>
</reference>
<evidence type="ECO:0000256" key="3">
    <source>
        <dbReference type="ARBA" id="ARBA00022722"/>
    </source>
</evidence>
<dbReference type="SUPFAM" id="SSF88723">
    <property type="entry name" value="PIN domain-like"/>
    <property type="match status" value="1"/>
</dbReference>
<proteinExistence type="inferred from homology"/>
<keyword evidence="10" id="KW-1185">Reference proteome</keyword>
<dbReference type="Gene3D" id="3.40.50.1010">
    <property type="entry name" value="5'-nuclease"/>
    <property type="match status" value="1"/>
</dbReference>
<keyword evidence="3" id="KW-0540">Nuclease</keyword>
<dbReference type="PANTHER" id="PTHR33653:SF1">
    <property type="entry name" value="RIBONUCLEASE VAPC2"/>
    <property type="match status" value="1"/>
</dbReference>
<dbReference type="InterPro" id="IPR002716">
    <property type="entry name" value="PIN_dom"/>
</dbReference>
<keyword evidence="6" id="KW-0460">Magnesium</keyword>
<sequence length="94" mass="10813">MITQYELYYGAFNGSPQHLHHNLQKIAQIPFAVLDFTPNDAKQAAQIRQATKNQPIGAYDLLIATQAIERQLVLITHNTREFIRVPNLQLDDWL</sequence>
<evidence type="ECO:0000313" key="10">
    <source>
        <dbReference type="Proteomes" id="UP000244223"/>
    </source>
</evidence>
<evidence type="ECO:0000256" key="6">
    <source>
        <dbReference type="ARBA" id="ARBA00022842"/>
    </source>
</evidence>
<evidence type="ECO:0000256" key="2">
    <source>
        <dbReference type="ARBA" id="ARBA00022649"/>
    </source>
</evidence>
<dbReference type="EMBL" id="QAON01000009">
    <property type="protein sequence ID" value="PTQ89061.1"/>
    <property type="molecule type" value="Genomic_DNA"/>
</dbReference>
<comment type="similarity">
    <text evidence="7">Belongs to the PINc/VapC protein family.</text>
</comment>
<keyword evidence="4" id="KW-0479">Metal-binding</keyword>
<evidence type="ECO:0000259" key="8">
    <source>
        <dbReference type="Pfam" id="PF01850"/>
    </source>
</evidence>
<protein>
    <submittedName>
        <fullName evidence="9">tRNA(fMet)-specific endonuclease VapC</fullName>
    </submittedName>
</protein>
<evidence type="ECO:0000256" key="7">
    <source>
        <dbReference type="ARBA" id="ARBA00038093"/>
    </source>
</evidence>
<keyword evidence="9" id="KW-0255">Endonuclease</keyword>
<feature type="domain" description="PIN" evidence="8">
    <location>
        <begin position="2"/>
        <end position="86"/>
    </location>
</feature>
<dbReference type="GO" id="GO:0016787">
    <property type="term" value="F:hydrolase activity"/>
    <property type="evidence" value="ECO:0007669"/>
    <property type="project" value="UniProtKB-KW"/>
</dbReference>
<dbReference type="GO" id="GO:0004519">
    <property type="term" value="F:endonuclease activity"/>
    <property type="evidence" value="ECO:0007669"/>
    <property type="project" value="UniProtKB-KW"/>
</dbReference>
<organism evidence="9 10">
    <name type="scientific">Agitococcus lubricus</name>
    <dbReference type="NCBI Taxonomy" id="1077255"/>
    <lineage>
        <taxon>Bacteria</taxon>
        <taxon>Pseudomonadati</taxon>
        <taxon>Pseudomonadota</taxon>
        <taxon>Gammaproteobacteria</taxon>
        <taxon>Moraxellales</taxon>
        <taxon>Moraxellaceae</taxon>
        <taxon>Agitococcus</taxon>
    </lineage>
</organism>
<evidence type="ECO:0000256" key="5">
    <source>
        <dbReference type="ARBA" id="ARBA00022801"/>
    </source>
</evidence>
<evidence type="ECO:0000313" key="9">
    <source>
        <dbReference type="EMBL" id="PTQ89061.1"/>
    </source>
</evidence>
<accession>A0A2T5IYJ0</accession>
<evidence type="ECO:0000256" key="1">
    <source>
        <dbReference type="ARBA" id="ARBA00001946"/>
    </source>
</evidence>
<keyword evidence="5" id="KW-0378">Hydrolase</keyword>
<dbReference type="InterPro" id="IPR029060">
    <property type="entry name" value="PIN-like_dom_sf"/>
</dbReference>
<dbReference type="Proteomes" id="UP000244223">
    <property type="component" value="Unassembled WGS sequence"/>
</dbReference>
<dbReference type="GO" id="GO:0046872">
    <property type="term" value="F:metal ion binding"/>
    <property type="evidence" value="ECO:0007669"/>
    <property type="project" value="UniProtKB-KW"/>
</dbReference>
<keyword evidence="2" id="KW-1277">Toxin-antitoxin system</keyword>
<dbReference type="InterPro" id="IPR050556">
    <property type="entry name" value="Type_II_TA_system_RNase"/>
</dbReference>
<comment type="caution">
    <text evidence="9">The sequence shown here is derived from an EMBL/GenBank/DDBJ whole genome shotgun (WGS) entry which is preliminary data.</text>
</comment>
<dbReference type="AlphaFoldDB" id="A0A2T5IYJ0"/>